<accession>A0A5B7FAA1</accession>
<organism evidence="1 2">
    <name type="scientific">Portunus trituberculatus</name>
    <name type="common">Swimming crab</name>
    <name type="synonym">Neptunus trituberculatus</name>
    <dbReference type="NCBI Taxonomy" id="210409"/>
    <lineage>
        <taxon>Eukaryota</taxon>
        <taxon>Metazoa</taxon>
        <taxon>Ecdysozoa</taxon>
        <taxon>Arthropoda</taxon>
        <taxon>Crustacea</taxon>
        <taxon>Multicrustacea</taxon>
        <taxon>Malacostraca</taxon>
        <taxon>Eumalacostraca</taxon>
        <taxon>Eucarida</taxon>
        <taxon>Decapoda</taxon>
        <taxon>Pleocyemata</taxon>
        <taxon>Brachyura</taxon>
        <taxon>Eubrachyura</taxon>
        <taxon>Portunoidea</taxon>
        <taxon>Portunidae</taxon>
        <taxon>Portuninae</taxon>
        <taxon>Portunus</taxon>
    </lineage>
</organism>
<evidence type="ECO:0000313" key="2">
    <source>
        <dbReference type="Proteomes" id="UP000324222"/>
    </source>
</evidence>
<protein>
    <submittedName>
        <fullName evidence="1">Uncharacterized protein</fullName>
    </submittedName>
</protein>
<dbReference type="Proteomes" id="UP000324222">
    <property type="component" value="Unassembled WGS sequence"/>
</dbReference>
<keyword evidence="2" id="KW-1185">Reference proteome</keyword>
<gene>
    <name evidence="1" type="ORF">E2C01_034994</name>
</gene>
<sequence>MARRSQERKVHLPAPASAWATRRSVLTHRQRLSRDHFCPWCRTFPDAMENFLLQCPRFHPQHTALHSRLSALAITTLDLPTLLVASVVHPSWQPAVLRLTCAFLISQSRERAQGTSAIVRLRLGHTTLSAHLHCLRLSRDSFCPWCRTTLRPWNIPYFSAHASTLNTLHYASALAITTLDLPTLLAASGVHRSWQLVVLRLTCAFLTTHIGLSQGS</sequence>
<proteinExistence type="predicted"/>
<comment type="caution">
    <text evidence="1">The sequence shown here is derived from an EMBL/GenBank/DDBJ whole genome shotgun (WGS) entry which is preliminary data.</text>
</comment>
<dbReference type="AlphaFoldDB" id="A0A5B7FAA1"/>
<dbReference type="EMBL" id="VSRR010005045">
    <property type="protein sequence ID" value="MPC41404.1"/>
    <property type="molecule type" value="Genomic_DNA"/>
</dbReference>
<evidence type="ECO:0000313" key="1">
    <source>
        <dbReference type="EMBL" id="MPC41404.1"/>
    </source>
</evidence>
<reference evidence="1 2" key="1">
    <citation type="submission" date="2019-05" db="EMBL/GenBank/DDBJ databases">
        <title>Another draft genome of Portunus trituberculatus and its Hox gene families provides insights of decapod evolution.</title>
        <authorList>
            <person name="Jeong J.-H."/>
            <person name="Song I."/>
            <person name="Kim S."/>
            <person name="Choi T."/>
            <person name="Kim D."/>
            <person name="Ryu S."/>
            <person name="Kim W."/>
        </authorList>
    </citation>
    <scope>NUCLEOTIDE SEQUENCE [LARGE SCALE GENOMIC DNA]</scope>
    <source>
        <tissue evidence="1">Muscle</tissue>
    </source>
</reference>
<name>A0A5B7FAA1_PORTR</name>